<feature type="signal peptide" evidence="2">
    <location>
        <begin position="1"/>
        <end position="18"/>
    </location>
</feature>
<evidence type="ECO:0000256" key="2">
    <source>
        <dbReference type="SAM" id="SignalP"/>
    </source>
</evidence>
<dbReference type="PANTHER" id="PTHR33444:SF2">
    <property type="entry name" value="MARVEL DOMAIN-CONTAINING PROTEIN"/>
    <property type="match status" value="1"/>
</dbReference>
<evidence type="ECO:0000313" key="3">
    <source>
        <dbReference type="EMBL" id="KAK7898923.1"/>
    </source>
</evidence>
<keyword evidence="4" id="KW-1185">Reference proteome</keyword>
<dbReference type="AlphaFoldDB" id="A0AAW0NI62"/>
<protein>
    <recommendedName>
        <fullName evidence="5">MARVEL domain-containing protein</fullName>
    </recommendedName>
</protein>
<comment type="caution">
    <text evidence="3">The sequence shown here is derived from an EMBL/GenBank/DDBJ whole genome shotgun (WGS) entry which is preliminary data.</text>
</comment>
<feature type="transmembrane region" description="Helical" evidence="1">
    <location>
        <begin position="59"/>
        <end position="86"/>
    </location>
</feature>
<dbReference type="Proteomes" id="UP001460270">
    <property type="component" value="Unassembled WGS sequence"/>
</dbReference>
<evidence type="ECO:0000313" key="4">
    <source>
        <dbReference type="Proteomes" id="UP001460270"/>
    </source>
</evidence>
<name>A0AAW0NI62_9GOBI</name>
<feature type="chain" id="PRO_5043822033" description="MARVEL domain-containing protein" evidence="2">
    <location>
        <begin position="19"/>
        <end position="168"/>
    </location>
</feature>
<feature type="transmembrane region" description="Helical" evidence="1">
    <location>
        <begin position="106"/>
        <end position="139"/>
    </location>
</feature>
<evidence type="ECO:0000256" key="1">
    <source>
        <dbReference type="SAM" id="Phobius"/>
    </source>
</evidence>
<dbReference type="InterPro" id="IPR040350">
    <property type="entry name" value="TMEM272"/>
</dbReference>
<proteinExistence type="predicted"/>
<gene>
    <name evidence="3" type="ORF">WMY93_019776</name>
</gene>
<feature type="transmembrane region" description="Helical" evidence="1">
    <location>
        <begin position="28"/>
        <end position="47"/>
    </location>
</feature>
<keyword evidence="1" id="KW-0472">Membrane</keyword>
<dbReference type="EMBL" id="JBBPFD010000014">
    <property type="protein sequence ID" value="KAK7898923.1"/>
    <property type="molecule type" value="Genomic_DNA"/>
</dbReference>
<keyword evidence="2" id="KW-0732">Signal</keyword>
<keyword evidence="1" id="KW-0812">Transmembrane</keyword>
<accession>A0AAW0NI62</accession>
<organism evidence="3 4">
    <name type="scientific">Mugilogobius chulae</name>
    <name type="common">yellowstripe goby</name>
    <dbReference type="NCBI Taxonomy" id="88201"/>
    <lineage>
        <taxon>Eukaryota</taxon>
        <taxon>Metazoa</taxon>
        <taxon>Chordata</taxon>
        <taxon>Craniata</taxon>
        <taxon>Vertebrata</taxon>
        <taxon>Euteleostomi</taxon>
        <taxon>Actinopterygii</taxon>
        <taxon>Neopterygii</taxon>
        <taxon>Teleostei</taxon>
        <taxon>Neoteleostei</taxon>
        <taxon>Acanthomorphata</taxon>
        <taxon>Gobiaria</taxon>
        <taxon>Gobiiformes</taxon>
        <taxon>Gobioidei</taxon>
        <taxon>Gobiidae</taxon>
        <taxon>Gobionellinae</taxon>
        <taxon>Mugilogobius</taxon>
    </lineage>
</organism>
<keyword evidence="1" id="KW-1133">Transmembrane helix</keyword>
<reference evidence="4" key="1">
    <citation type="submission" date="2024-04" db="EMBL/GenBank/DDBJ databases">
        <title>Salinicola lusitanus LLJ914,a marine bacterium isolated from the Okinawa Trough.</title>
        <authorList>
            <person name="Li J."/>
        </authorList>
    </citation>
    <scope>NUCLEOTIDE SEQUENCE [LARGE SCALE GENOMIC DNA]</scope>
</reference>
<sequence length="168" mass="18833">MFILFVLNLKCIFFLTGAIHLHSCPAEPYIPIYMIVLGSVSLITLTLTYTKTIWVDGPVFLFASTCLGLLYLFNFCWFIAGSVWVYSVYPPNYSPDVSNFCFKPFYLFAFVITTLVWACAGLVFVCGGCFFLCTCCTAIRIGHGFLPARFRFYGATADSEYKPISGDV</sequence>
<dbReference type="PANTHER" id="PTHR33444">
    <property type="entry name" value="SI:DKEY-19B23.12-RELATED"/>
    <property type="match status" value="1"/>
</dbReference>
<evidence type="ECO:0008006" key="5">
    <source>
        <dbReference type="Google" id="ProtNLM"/>
    </source>
</evidence>